<proteinExistence type="predicted"/>
<protein>
    <submittedName>
        <fullName evidence="4">ABC transporter ATP-binding protein</fullName>
    </submittedName>
</protein>
<accession>A0ABV6ZVI7</accession>
<dbReference type="PANTHER" id="PTHR42794">
    <property type="entry name" value="HEMIN IMPORT ATP-BINDING PROTEIN HMUV"/>
    <property type="match status" value="1"/>
</dbReference>
<dbReference type="InterPro" id="IPR017871">
    <property type="entry name" value="ABC_transporter-like_CS"/>
</dbReference>
<dbReference type="RefSeq" id="WP_343164805.1">
    <property type="nucleotide sequence ID" value="NZ_JBHRSV010000003.1"/>
</dbReference>
<dbReference type="InterPro" id="IPR027417">
    <property type="entry name" value="P-loop_NTPase"/>
</dbReference>
<evidence type="ECO:0000256" key="1">
    <source>
        <dbReference type="ARBA" id="ARBA00022741"/>
    </source>
</evidence>
<evidence type="ECO:0000259" key="3">
    <source>
        <dbReference type="PROSITE" id="PS50893"/>
    </source>
</evidence>
<keyword evidence="1" id="KW-0547">Nucleotide-binding</keyword>
<gene>
    <name evidence="4" type="ORF">ACFOOR_04765</name>
</gene>
<dbReference type="SMART" id="SM00382">
    <property type="entry name" value="AAA"/>
    <property type="match status" value="1"/>
</dbReference>
<evidence type="ECO:0000313" key="4">
    <source>
        <dbReference type="EMBL" id="MFC2925413.1"/>
    </source>
</evidence>
<sequence length="252" mass="26113">MTLLSLKQATLGHGQCPVLQAVDAAFSPGEFVALVGPNGAGKSTLLTALAGLNAPIAGAAALDGRSVAALPPAVRSRRIAFMPAGEQAVWPVPARTVAALGRLPHRKPLDRLSLNDEAAIEIALETTGVAHLAHRRFDTLSSGERARVLLARALATQAGILLLDEPTASLDPRHQLAIMDVLAAQAANGKLVVIAAHALDLVARYCSRVLLVEGGRVDIDGTPAEVLSEANLERVFAITAPGGAKPTDWSPI</sequence>
<dbReference type="SUPFAM" id="SSF52540">
    <property type="entry name" value="P-loop containing nucleoside triphosphate hydrolases"/>
    <property type="match status" value="1"/>
</dbReference>
<dbReference type="PROSITE" id="PS50893">
    <property type="entry name" value="ABC_TRANSPORTER_2"/>
    <property type="match status" value="1"/>
</dbReference>
<reference evidence="5" key="1">
    <citation type="journal article" date="2019" name="Int. J. Syst. Evol. Microbiol.">
        <title>The Global Catalogue of Microorganisms (GCM) 10K type strain sequencing project: providing services to taxonomists for standard genome sequencing and annotation.</title>
        <authorList>
            <consortium name="The Broad Institute Genomics Platform"/>
            <consortium name="The Broad Institute Genome Sequencing Center for Infectious Disease"/>
            <person name="Wu L."/>
            <person name="Ma J."/>
        </authorList>
    </citation>
    <scope>NUCLEOTIDE SEQUENCE [LARGE SCALE GENOMIC DNA]</scope>
    <source>
        <strain evidence="5">KCTC 52487</strain>
    </source>
</reference>
<feature type="domain" description="ABC transporter" evidence="3">
    <location>
        <begin position="1"/>
        <end position="239"/>
    </location>
</feature>
<dbReference type="Proteomes" id="UP001595379">
    <property type="component" value="Unassembled WGS sequence"/>
</dbReference>
<comment type="caution">
    <text evidence="4">The sequence shown here is derived from an EMBL/GenBank/DDBJ whole genome shotgun (WGS) entry which is preliminary data.</text>
</comment>
<evidence type="ECO:0000313" key="5">
    <source>
        <dbReference type="Proteomes" id="UP001595379"/>
    </source>
</evidence>
<dbReference type="GO" id="GO:0005524">
    <property type="term" value="F:ATP binding"/>
    <property type="evidence" value="ECO:0007669"/>
    <property type="project" value="UniProtKB-KW"/>
</dbReference>
<dbReference type="InterPro" id="IPR003593">
    <property type="entry name" value="AAA+_ATPase"/>
</dbReference>
<dbReference type="InterPro" id="IPR003439">
    <property type="entry name" value="ABC_transporter-like_ATP-bd"/>
</dbReference>
<dbReference type="Pfam" id="PF00005">
    <property type="entry name" value="ABC_tran"/>
    <property type="match status" value="1"/>
</dbReference>
<organism evidence="4 5">
    <name type="scientific">Hyphobacterium vulgare</name>
    <dbReference type="NCBI Taxonomy" id="1736751"/>
    <lineage>
        <taxon>Bacteria</taxon>
        <taxon>Pseudomonadati</taxon>
        <taxon>Pseudomonadota</taxon>
        <taxon>Alphaproteobacteria</taxon>
        <taxon>Maricaulales</taxon>
        <taxon>Maricaulaceae</taxon>
        <taxon>Hyphobacterium</taxon>
    </lineage>
</organism>
<evidence type="ECO:0000256" key="2">
    <source>
        <dbReference type="ARBA" id="ARBA00022840"/>
    </source>
</evidence>
<keyword evidence="2 4" id="KW-0067">ATP-binding</keyword>
<keyword evidence="5" id="KW-1185">Reference proteome</keyword>
<name>A0ABV6ZVI7_9PROT</name>
<dbReference type="Gene3D" id="3.40.50.300">
    <property type="entry name" value="P-loop containing nucleotide triphosphate hydrolases"/>
    <property type="match status" value="1"/>
</dbReference>
<dbReference type="PROSITE" id="PS00211">
    <property type="entry name" value="ABC_TRANSPORTER_1"/>
    <property type="match status" value="1"/>
</dbReference>
<dbReference type="EMBL" id="JBHRSV010000003">
    <property type="protein sequence ID" value="MFC2925413.1"/>
    <property type="molecule type" value="Genomic_DNA"/>
</dbReference>
<dbReference type="PANTHER" id="PTHR42794:SF2">
    <property type="entry name" value="ABC TRANSPORTER ATP-BINDING PROTEIN"/>
    <property type="match status" value="1"/>
</dbReference>